<dbReference type="AlphaFoldDB" id="A0A7K4LGP5"/>
<feature type="non-terminal residue" evidence="2">
    <location>
        <position position="401"/>
    </location>
</feature>
<feature type="region of interest" description="Disordered" evidence="1">
    <location>
        <begin position="172"/>
        <end position="222"/>
    </location>
</feature>
<feature type="compositionally biased region" description="Basic and acidic residues" evidence="1">
    <location>
        <begin position="138"/>
        <end position="149"/>
    </location>
</feature>
<evidence type="ECO:0000313" key="3">
    <source>
        <dbReference type="Proteomes" id="UP000534426"/>
    </source>
</evidence>
<comment type="caution">
    <text evidence="2">The sequence shown here is derived from an EMBL/GenBank/DDBJ whole genome shotgun (WGS) entry which is preliminary data.</text>
</comment>
<proteinExistence type="predicted"/>
<feature type="compositionally biased region" description="Polar residues" evidence="1">
    <location>
        <begin position="203"/>
        <end position="214"/>
    </location>
</feature>
<dbReference type="PANTHER" id="PTHR28375">
    <property type="entry name" value="PROTEIN HINDERIN"/>
    <property type="match status" value="1"/>
</dbReference>
<dbReference type="Pfam" id="PF15369">
    <property type="entry name" value="KIAA1328"/>
    <property type="match status" value="1"/>
</dbReference>
<feature type="compositionally biased region" description="Polar residues" evidence="1">
    <location>
        <begin position="389"/>
        <end position="401"/>
    </location>
</feature>
<feature type="region of interest" description="Disordered" evidence="1">
    <location>
        <begin position="126"/>
        <end position="151"/>
    </location>
</feature>
<accession>A0A7K4LGP5</accession>
<dbReference type="PANTHER" id="PTHR28375:SF1">
    <property type="entry name" value="PROTEIN HINDERIN"/>
    <property type="match status" value="1"/>
</dbReference>
<dbReference type="InterPro" id="IPR032736">
    <property type="entry name" value="Hinderin"/>
</dbReference>
<name>A0A7K4LGP5_9AVES</name>
<feature type="non-terminal residue" evidence="2">
    <location>
        <position position="1"/>
    </location>
</feature>
<protein>
    <submittedName>
        <fullName evidence="2">K1328 protein</fullName>
    </submittedName>
</protein>
<gene>
    <name evidence="2" type="ORF">CRYUND_R12800</name>
</gene>
<keyword evidence="3" id="KW-1185">Reference proteome</keyword>
<reference evidence="2 3" key="1">
    <citation type="submission" date="2019-09" db="EMBL/GenBank/DDBJ databases">
        <title>Bird 10,000 Genomes (B10K) Project - Family phase.</title>
        <authorList>
            <person name="Zhang G."/>
        </authorList>
    </citation>
    <scope>NUCLEOTIDE SEQUENCE [LARGE SCALE GENOMIC DNA]</scope>
    <source>
        <strain evidence="2">B10K-MSB-37135</strain>
        <tissue evidence="2">Heart</tissue>
    </source>
</reference>
<feature type="region of interest" description="Disordered" evidence="1">
    <location>
        <begin position="308"/>
        <end position="401"/>
    </location>
</feature>
<dbReference type="Proteomes" id="UP000534426">
    <property type="component" value="Unassembled WGS sequence"/>
</dbReference>
<evidence type="ECO:0000256" key="1">
    <source>
        <dbReference type="SAM" id="MobiDB-lite"/>
    </source>
</evidence>
<evidence type="ECO:0000313" key="2">
    <source>
        <dbReference type="EMBL" id="NWJ03077.1"/>
    </source>
</evidence>
<organism evidence="2 3">
    <name type="scientific">Crypturellus undulatus</name>
    <dbReference type="NCBI Taxonomy" id="48396"/>
    <lineage>
        <taxon>Eukaryota</taxon>
        <taxon>Metazoa</taxon>
        <taxon>Chordata</taxon>
        <taxon>Craniata</taxon>
        <taxon>Vertebrata</taxon>
        <taxon>Euteleostomi</taxon>
        <taxon>Archelosauria</taxon>
        <taxon>Archosauria</taxon>
        <taxon>Dinosauria</taxon>
        <taxon>Saurischia</taxon>
        <taxon>Theropoda</taxon>
        <taxon>Coelurosauria</taxon>
        <taxon>Aves</taxon>
        <taxon>Palaeognathae</taxon>
        <taxon>Tinamiformes</taxon>
        <taxon>Tinamidae</taxon>
        <taxon>Crypturellus</taxon>
    </lineage>
</organism>
<dbReference type="EMBL" id="VWPW01011964">
    <property type="protein sequence ID" value="NWJ03077.1"/>
    <property type="molecule type" value="Genomic_DNA"/>
</dbReference>
<sequence length="401" mass="44689">LQQQYRECQELLSLYQKYLSEQQEKLSLSLSELRAAKEKEQKESCKKSACQQWCLELNGSYLGMIRPQTSYKNSSASKAGSPGHVALSQPCRNNCDYGTEIHHNHPECLKECPLDNGLHRKCNNMVSSSKQTSSHRVKPAEPTEQKRNELQSPCLQHKSHCCTFRHGGSPGNIQESHHIIPVPRRPSGPVHSISDYSRLSRASGRNSNEYGGSTETEEAKRLSEERKQQLLLQKMELEVEKERLQHLLAKQEAKLLLKQQQLHQSRMDYNRLKGQEPCLEDVPIGEAPGELGLMMNGTDVGLSLPGLKSEDYFPRTPPVSEVSRAPRSSGGSSSGKKTVGFSANVEDGRALLMQARREGSRSRKGTTSGPRKDAATSPVLVGRRKELVTTATSPIQHDTSR</sequence>